<organism evidence="2 3">
    <name type="scientific">Sphagnum jensenii</name>
    <dbReference type="NCBI Taxonomy" id="128206"/>
    <lineage>
        <taxon>Eukaryota</taxon>
        <taxon>Viridiplantae</taxon>
        <taxon>Streptophyta</taxon>
        <taxon>Embryophyta</taxon>
        <taxon>Bryophyta</taxon>
        <taxon>Sphagnophytina</taxon>
        <taxon>Sphagnopsida</taxon>
        <taxon>Sphagnales</taxon>
        <taxon>Sphagnaceae</taxon>
        <taxon>Sphagnum</taxon>
    </lineage>
</organism>
<reference evidence="2" key="1">
    <citation type="submission" date="2024-02" db="EMBL/GenBank/DDBJ databases">
        <authorList>
            <consortium name="ELIXIR-Norway"/>
            <consortium name="Elixir Norway"/>
        </authorList>
    </citation>
    <scope>NUCLEOTIDE SEQUENCE</scope>
</reference>
<dbReference type="SMART" id="SM00386">
    <property type="entry name" value="HAT"/>
    <property type="match status" value="2"/>
</dbReference>
<name>A0ABP0X252_9BRYO</name>
<evidence type="ECO:0000313" key="3">
    <source>
        <dbReference type="Proteomes" id="UP001497444"/>
    </source>
</evidence>
<dbReference type="InterPro" id="IPR003107">
    <property type="entry name" value="HAT"/>
</dbReference>
<evidence type="ECO:0000256" key="1">
    <source>
        <dbReference type="SAM" id="MobiDB-lite"/>
    </source>
</evidence>
<evidence type="ECO:0000313" key="2">
    <source>
        <dbReference type="EMBL" id="CAK9271677.1"/>
    </source>
</evidence>
<dbReference type="InterPro" id="IPR011990">
    <property type="entry name" value="TPR-like_helical_dom_sf"/>
</dbReference>
<accession>A0ABP0X252</accession>
<dbReference type="EMBL" id="OZ020099">
    <property type="protein sequence ID" value="CAK9271677.1"/>
    <property type="molecule type" value="Genomic_DNA"/>
</dbReference>
<dbReference type="PANTHER" id="PTHR26312:SF222">
    <property type="entry name" value="EXPRESSED PROTEIN"/>
    <property type="match status" value="1"/>
</dbReference>
<feature type="region of interest" description="Disordered" evidence="1">
    <location>
        <begin position="34"/>
        <end position="66"/>
    </location>
</feature>
<proteinExistence type="predicted"/>
<protein>
    <recommendedName>
        <fullName evidence="4">Tetratricopeptide repeat-containing protein</fullName>
    </recommendedName>
</protein>
<gene>
    <name evidence="2" type="ORF">CSSPJE1EN1_LOCUS17155</name>
</gene>
<evidence type="ECO:0008006" key="4">
    <source>
        <dbReference type="Google" id="ProtNLM"/>
    </source>
</evidence>
<feature type="compositionally biased region" description="Polar residues" evidence="1">
    <location>
        <begin position="44"/>
        <end position="57"/>
    </location>
</feature>
<sequence>MATRSLSLRVAWKQPSSRQSCAAGLAARAQQISLPSPADRDGNLANSAPSLKCSTPEQKLGRRGRPSVCSLSQAETVQYLRGGVHDFEVEEADRFPAAPETTGTRAALRGSFETQAAVGRVECTGKGCRPIFDEPSTASVSLDNWFSRENAFDVLESRTAVYHNRSRSRDAEIRPKPHFPLDFAEFLNEVWMENGAAEKYFEAALQADPRDPRLLSEYALFSWKSLGDADKAENLYKQALEQTPNNPDILASYALFLWQCDE</sequence>
<dbReference type="Gene3D" id="1.25.40.10">
    <property type="entry name" value="Tetratricopeptide repeat domain"/>
    <property type="match status" value="1"/>
</dbReference>
<dbReference type="PANTHER" id="PTHR26312">
    <property type="entry name" value="TETRATRICOPEPTIDE REPEAT PROTEIN 5"/>
    <property type="match status" value="1"/>
</dbReference>
<dbReference type="Proteomes" id="UP001497444">
    <property type="component" value="Chromosome 4"/>
</dbReference>
<keyword evidence="3" id="KW-1185">Reference proteome</keyword>
<dbReference type="SUPFAM" id="SSF48452">
    <property type="entry name" value="TPR-like"/>
    <property type="match status" value="1"/>
</dbReference>